<keyword evidence="1" id="KW-1133">Transmembrane helix</keyword>
<dbReference type="RefSeq" id="WP_181377103.1">
    <property type="nucleotide sequence ID" value="NZ_QGHF01000001.1"/>
</dbReference>
<keyword evidence="1" id="KW-0472">Membrane</keyword>
<dbReference type="EMBL" id="QGHF01000001">
    <property type="protein sequence ID" value="PWL00888.1"/>
    <property type="molecule type" value="Genomic_DNA"/>
</dbReference>
<sequence length="45" mass="5007">MAKHSLIKIFEISVIVIFALVVIYLLVTGVLSSTGVDHAWPYPHK</sequence>
<organism evidence="2 3">
    <name type="scientific">Pantoea allii</name>
    <dbReference type="NCBI Taxonomy" id="574096"/>
    <lineage>
        <taxon>Bacteria</taxon>
        <taxon>Pseudomonadati</taxon>
        <taxon>Pseudomonadota</taxon>
        <taxon>Gammaproteobacteria</taxon>
        <taxon>Enterobacterales</taxon>
        <taxon>Erwiniaceae</taxon>
        <taxon>Pantoea</taxon>
    </lineage>
</organism>
<evidence type="ECO:0000313" key="2">
    <source>
        <dbReference type="EMBL" id="PWL00888.1"/>
    </source>
</evidence>
<accession>A0A2V2BNX0</accession>
<comment type="caution">
    <text evidence="2">The sequence shown here is derived from an EMBL/GenBank/DDBJ whole genome shotgun (WGS) entry which is preliminary data.</text>
</comment>
<gene>
    <name evidence="2" type="ORF">C7431_101702</name>
</gene>
<name>A0A2V2BNX0_9GAMM</name>
<protein>
    <submittedName>
        <fullName evidence="2">Uncharacterized protein</fullName>
    </submittedName>
</protein>
<proteinExistence type="predicted"/>
<feature type="transmembrane region" description="Helical" evidence="1">
    <location>
        <begin position="12"/>
        <end position="31"/>
    </location>
</feature>
<evidence type="ECO:0000256" key="1">
    <source>
        <dbReference type="SAM" id="Phobius"/>
    </source>
</evidence>
<dbReference type="AlphaFoldDB" id="A0A2V2BNX0"/>
<evidence type="ECO:0000313" key="3">
    <source>
        <dbReference type="Proteomes" id="UP000245981"/>
    </source>
</evidence>
<keyword evidence="1" id="KW-0812">Transmembrane</keyword>
<reference evidence="2 3" key="1">
    <citation type="submission" date="2018-05" db="EMBL/GenBank/DDBJ databases">
        <title>Genomic Encyclopedia of Type Strains, Phase IV (KMG-V): Genome sequencing to study the core and pangenomes of soil and plant-associated prokaryotes.</title>
        <authorList>
            <person name="Whitman W."/>
        </authorList>
    </citation>
    <scope>NUCLEOTIDE SEQUENCE [LARGE SCALE GENOMIC DNA]</scope>
    <source>
        <strain evidence="2 3">PNA 200-10</strain>
    </source>
</reference>
<dbReference type="Proteomes" id="UP000245981">
    <property type="component" value="Unassembled WGS sequence"/>
</dbReference>